<sequence length="265" mass="30852">MPEQDPLVERARKIEEATNSRANSVDRRPAWVGGLDRSLKLKGGLLKTYDMFTVILNKLSTVLRLIWWLVRKLFSFVGKIFRWAAYEREDGKVKLQDNGQPIFSGRQFIIRFMGMVASVWLVHIALSAVYFYSTAFEELVYTTGKQEIETGELYQFTGCTSLPCSTALANGKFYQITESWYFPYLVYPEENVFANIPQQDAACFVKGYGLYFRRMKFIHRRLQWYQNIYSVACRPYTEEEKEKAVNSGQVRPVNEESLNSSRNRT</sequence>
<evidence type="ECO:0000256" key="2">
    <source>
        <dbReference type="SAM" id="Phobius"/>
    </source>
</evidence>
<organism evidence="3 4">
    <name type="scientific">Halopseudomonas laoshanensis</name>
    <dbReference type="NCBI Taxonomy" id="2268758"/>
    <lineage>
        <taxon>Bacteria</taxon>
        <taxon>Pseudomonadati</taxon>
        <taxon>Pseudomonadota</taxon>
        <taxon>Gammaproteobacteria</taxon>
        <taxon>Pseudomonadales</taxon>
        <taxon>Pseudomonadaceae</taxon>
        <taxon>Halopseudomonas</taxon>
    </lineage>
</organism>
<dbReference type="OrthoDB" id="8202290at2"/>
<reference evidence="3 4" key="1">
    <citation type="submission" date="2018-07" db="EMBL/GenBank/DDBJ databases">
        <title>Pseudomonas laoshanensis sp. nov., isolated from soil.</title>
        <authorList>
            <person name="Sun J."/>
            <person name="Yu L."/>
            <person name="Wang M."/>
            <person name="Zhang C."/>
        </authorList>
    </citation>
    <scope>NUCLEOTIDE SEQUENCE [LARGE SCALE GENOMIC DNA]</scope>
    <source>
        <strain evidence="3 4">Y22</strain>
    </source>
</reference>
<accession>A0A7V7GND6</accession>
<protein>
    <submittedName>
        <fullName evidence="3">Uncharacterized protein</fullName>
    </submittedName>
</protein>
<dbReference type="Proteomes" id="UP000463138">
    <property type="component" value="Unassembled WGS sequence"/>
</dbReference>
<evidence type="ECO:0000313" key="4">
    <source>
        <dbReference type="Proteomes" id="UP000463138"/>
    </source>
</evidence>
<keyword evidence="4" id="KW-1185">Reference proteome</keyword>
<evidence type="ECO:0000313" key="3">
    <source>
        <dbReference type="EMBL" id="KAA0690866.1"/>
    </source>
</evidence>
<name>A0A7V7GND6_9GAMM</name>
<keyword evidence="2" id="KW-0812">Transmembrane</keyword>
<feature type="transmembrane region" description="Helical" evidence="2">
    <location>
        <begin position="108"/>
        <end position="132"/>
    </location>
</feature>
<comment type="caution">
    <text evidence="3">The sequence shown here is derived from an EMBL/GenBank/DDBJ whole genome shotgun (WGS) entry which is preliminary data.</text>
</comment>
<dbReference type="EMBL" id="QOVF01000009">
    <property type="protein sequence ID" value="KAA0690866.1"/>
    <property type="molecule type" value="Genomic_DNA"/>
</dbReference>
<keyword evidence="2" id="KW-0472">Membrane</keyword>
<keyword evidence="2" id="KW-1133">Transmembrane helix</keyword>
<evidence type="ECO:0000256" key="1">
    <source>
        <dbReference type="SAM" id="MobiDB-lite"/>
    </source>
</evidence>
<gene>
    <name evidence="3" type="ORF">DT594_17775</name>
</gene>
<dbReference type="AlphaFoldDB" id="A0A7V7GND6"/>
<feature type="region of interest" description="Disordered" evidence="1">
    <location>
        <begin position="244"/>
        <end position="265"/>
    </location>
</feature>
<dbReference type="RefSeq" id="WP_149334371.1">
    <property type="nucleotide sequence ID" value="NZ_QOVF01000009.1"/>
</dbReference>
<proteinExistence type="predicted"/>
<feature type="compositionally biased region" description="Polar residues" evidence="1">
    <location>
        <begin position="256"/>
        <end position="265"/>
    </location>
</feature>